<evidence type="ECO:0000256" key="2">
    <source>
        <dbReference type="SAM" id="MobiDB-lite"/>
    </source>
</evidence>
<feature type="region of interest" description="Disordered" evidence="2">
    <location>
        <begin position="605"/>
        <end position="625"/>
    </location>
</feature>
<accession>A0A7J6MS21</accession>
<evidence type="ECO:0000256" key="1">
    <source>
        <dbReference type="SAM" id="Coils"/>
    </source>
</evidence>
<name>A0A7J6MS21_PEROL</name>
<dbReference type="Gene3D" id="1.10.287.1490">
    <property type="match status" value="1"/>
</dbReference>
<reference evidence="3 4" key="1">
    <citation type="submission" date="2020-04" db="EMBL/GenBank/DDBJ databases">
        <title>Perkinsus olseni comparative genomics.</title>
        <authorList>
            <person name="Bogema D.R."/>
        </authorList>
    </citation>
    <scope>NUCLEOTIDE SEQUENCE [LARGE SCALE GENOMIC DNA]</scope>
    <source>
        <strain evidence="3">ATCC PRA-31</strain>
    </source>
</reference>
<evidence type="ECO:0000313" key="3">
    <source>
        <dbReference type="EMBL" id="KAF4674408.1"/>
    </source>
</evidence>
<keyword evidence="1" id="KW-0175">Coiled coil</keyword>
<dbReference type="Proteomes" id="UP000572268">
    <property type="component" value="Unassembled WGS sequence"/>
</dbReference>
<comment type="caution">
    <text evidence="3">The sequence shown here is derived from an EMBL/GenBank/DDBJ whole genome shotgun (WGS) entry which is preliminary data.</text>
</comment>
<feature type="coiled-coil region" evidence="1">
    <location>
        <begin position="1215"/>
        <end position="1242"/>
    </location>
</feature>
<organism evidence="3 4">
    <name type="scientific">Perkinsus olseni</name>
    <name type="common">Perkinsus atlanticus</name>
    <dbReference type="NCBI Taxonomy" id="32597"/>
    <lineage>
        <taxon>Eukaryota</taxon>
        <taxon>Sar</taxon>
        <taxon>Alveolata</taxon>
        <taxon>Perkinsozoa</taxon>
        <taxon>Perkinsea</taxon>
        <taxon>Perkinsida</taxon>
        <taxon>Perkinsidae</taxon>
        <taxon>Perkinsus</taxon>
    </lineage>
</organism>
<feature type="region of interest" description="Disordered" evidence="2">
    <location>
        <begin position="103"/>
        <end position="135"/>
    </location>
</feature>
<gene>
    <name evidence="3" type="ORF">FOL46_004969</name>
</gene>
<proteinExistence type="predicted"/>
<feature type="coiled-coil region" evidence="1">
    <location>
        <begin position="861"/>
        <end position="972"/>
    </location>
</feature>
<dbReference type="AlphaFoldDB" id="A0A7J6MS21"/>
<dbReference type="SUPFAM" id="SSF57997">
    <property type="entry name" value="Tropomyosin"/>
    <property type="match status" value="1"/>
</dbReference>
<feature type="coiled-coil region" evidence="1">
    <location>
        <begin position="355"/>
        <end position="382"/>
    </location>
</feature>
<protein>
    <submittedName>
        <fullName evidence="3">Uncharacterized protein</fullName>
    </submittedName>
</protein>
<sequence>MFELIVGVAVGAGLGAYFPDRVRPCFEPLVTETRKIGIRLRDKIRSLKEDPSAPKDHLDPSNSGRPSLVSPLPILDIVVATPLYSFLIHVLITSLWVVNGQISRPPSAASSRPGSTSTLPSGKGEDRGRSSEVSAKLAAIQSNIEEARGPRGRQDGISSKIRQLGDRVQRTISADQAKIGLISEQLSTLAINHSSASLEKTCRTPLQITKLRESLHSDTVAAELLTERMQKDLKLVESSADLDINALRQARTDSLAKLEKALNNTVAEITEEYRSRRQAQRQRKKDYCRRVAEEVCRLTAEKERLRQARTAEGDKIREAIEAELSRVGEAVSAERQSRAASEDRMLNGRKLEEICGRMQGEMAEERRQREEAEEQLIALLEDTCTTTAPTVVGTPHPRPTSSAGPFRHPPSMAPTLLSLHHSLQPSFLPDQQQQKEATSFLAGIWPNKCKLIDTVLVCRPKPPADEPSYVEPAAAPLMNTTKIGVPKICGEYAHYDCPPGARWPEGATPYPDPAKELSNSTNTQYSTIPSRIIFTIEAESRRIDIEEECSFRLSVAEKVDAVTQQRDDLKALCEKLAMVIKEEESARRDITDECTALKKRQQELEAELERTRESSRKEAEKAMAEKENYEAEIGVTKRDMLQRVREFEGKMSKIREEVESSTLDNQRLAHEVLRLQRLVKVGEEEMARLKTELTTATEDCREAEGKASALQVDLEASGKAGQDMKLELDRCQSRVEALKTDLGAQRKARAKLEATVEALRGAVVTENSDKSTASRSLEDANKRIARLEKEKEKAEGQLKQMIAMVRTLEDTQGSLLSELETTTAKLADVGRSATASEETNVDALRKAAEQHQEVVRMRTAMLTLDRERDELQSAVDEKSEEISSLRATNRELSDRVGELNRKVEQLRREAEGQQVNLNSRDEEGAALQKTIQQLREETVRLRTELDGSQQEVRNITEDVAHMTRENQSLHAEVIRLSREASNFRTALDHQKRDTQTTMEALRAVELERDDVRELYHQATLDGHRRSASISTLQEERDQLEESLDLLTKENEKFQASLSEAFKHNRRLQVDLDATEDQNQQLLKQLREMNDLLAEQRRMVAVAGEDRHRAEDACRQLSTAGNHQSRESAKLATQLAAVTAENQRLSEKLREARHALHEESNRSHQLEDYLNDQRRRHAIGVVSPLHPSASDSSFSLQTHPEYISLCDTVEQQYKLIGEMDSTLVQLQNENAELKSIIGQHHQQQLDDFTSKNS</sequence>
<evidence type="ECO:0000313" key="4">
    <source>
        <dbReference type="Proteomes" id="UP000572268"/>
    </source>
</evidence>
<dbReference type="EMBL" id="JABANN010000030">
    <property type="protein sequence ID" value="KAF4674408.1"/>
    <property type="molecule type" value="Genomic_DNA"/>
</dbReference>
<feature type="coiled-coil region" evidence="1">
    <location>
        <begin position="1029"/>
        <end position="1098"/>
    </location>
</feature>
<feature type="coiled-coil region" evidence="1">
    <location>
        <begin position="1127"/>
        <end position="1161"/>
    </location>
</feature>
<dbReference type="PANTHER" id="PTHR23159">
    <property type="entry name" value="CENTROSOMAL PROTEIN 2"/>
    <property type="match status" value="1"/>
</dbReference>
<feature type="compositionally biased region" description="Low complexity" evidence="2">
    <location>
        <begin position="103"/>
        <end position="118"/>
    </location>
</feature>
<dbReference type="PANTHER" id="PTHR23159:SF31">
    <property type="entry name" value="CENTROSOME-ASSOCIATED PROTEIN CEP250 ISOFORM X1"/>
    <property type="match status" value="1"/>
</dbReference>
<feature type="coiled-coil region" evidence="1">
    <location>
        <begin position="770"/>
        <end position="811"/>
    </location>
</feature>
<feature type="region of interest" description="Disordered" evidence="2">
    <location>
        <begin position="387"/>
        <end position="407"/>
    </location>
</feature>